<name>A0A098E3M8_GIBZE</name>
<accession>A0A098E3M8</accession>
<dbReference type="SUPFAM" id="SSF50729">
    <property type="entry name" value="PH domain-like"/>
    <property type="match status" value="1"/>
</dbReference>
<gene>
    <name evidence="3" type="ORF">FGRAMPH1_01T17859</name>
</gene>
<dbReference type="AlphaFoldDB" id="A0A098E3M8"/>
<evidence type="ECO:0000313" key="4">
    <source>
        <dbReference type="EnsemblFungi" id="CEF88229"/>
    </source>
</evidence>
<dbReference type="VEuPathDB" id="FungiDB:FGRAMPH1_01G17859"/>
<dbReference type="InParanoid" id="A0A098E3M8"/>
<dbReference type="EMBL" id="HG970334">
    <property type="protein sequence ID" value="CEF88229.1"/>
    <property type="molecule type" value="Genomic_DNA"/>
</dbReference>
<dbReference type="Proteomes" id="UP000070720">
    <property type="component" value="Chromosome 3"/>
</dbReference>
<feature type="compositionally biased region" description="Polar residues" evidence="1">
    <location>
        <begin position="239"/>
        <end position="256"/>
    </location>
</feature>
<reference evidence="3 5" key="3">
    <citation type="journal article" date="2015" name="BMC Genomics">
        <title>The completed genome sequence of the pathogenic ascomycete fungus Fusarium graminearum.</title>
        <authorList>
            <person name="King R."/>
            <person name="Urban M."/>
            <person name="Hammond-Kosack M.C."/>
            <person name="Hassani-Pak K."/>
            <person name="Hammond-Kosack K.E."/>
        </authorList>
    </citation>
    <scope>NUCLEOTIDE SEQUENCE [LARGE SCALE GENOMIC DNA]</scope>
    <source>
        <strain evidence="5">ATCC MYA-4620 / CBS 123657 / FGSC 9075 / NRRL 31084 / PH-1</strain>
        <strain evidence="3">PH-1</strain>
    </source>
</reference>
<organism evidence="3 5">
    <name type="scientific">Gibberella zeae (strain ATCC MYA-4620 / CBS 123657 / FGSC 9075 / NRRL 31084 / PH-1)</name>
    <name type="common">Wheat head blight fungus</name>
    <name type="synonym">Fusarium graminearum</name>
    <dbReference type="NCBI Taxonomy" id="229533"/>
    <lineage>
        <taxon>Eukaryota</taxon>
        <taxon>Fungi</taxon>
        <taxon>Dikarya</taxon>
        <taxon>Ascomycota</taxon>
        <taxon>Pezizomycotina</taxon>
        <taxon>Sordariomycetes</taxon>
        <taxon>Hypocreomycetidae</taxon>
        <taxon>Hypocreales</taxon>
        <taxon>Nectriaceae</taxon>
        <taxon>Fusarium</taxon>
    </lineage>
</organism>
<accession>A0A0E0SP66</accession>
<feature type="compositionally biased region" description="Low complexity" evidence="1">
    <location>
        <begin position="188"/>
        <end position="199"/>
    </location>
</feature>
<feature type="compositionally biased region" description="Polar residues" evidence="1">
    <location>
        <begin position="266"/>
        <end position="278"/>
    </location>
</feature>
<dbReference type="SMART" id="SM00233">
    <property type="entry name" value="PH"/>
    <property type="match status" value="1"/>
</dbReference>
<dbReference type="EnsemblFungi" id="CEF88229">
    <property type="protein sequence ID" value="CEF88229"/>
    <property type="gene ID" value="FGRRES_16481"/>
</dbReference>
<evidence type="ECO:0000256" key="1">
    <source>
        <dbReference type="SAM" id="MobiDB-lite"/>
    </source>
</evidence>
<evidence type="ECO:0000313" key="3">
    <source>
        <dbReference type="EMBL" id="CEF88229.1"/>
    </source>
</evidence>
<reference evidence="4 5" key="2">
    <citation type="journal article" date="2010" name="Nature">
        <title>Comparative genomics reveals mobile pathogenicity chromosomes in Fusarium.</title>
        <authorList>
            <person name="Ma L.J."/>
            <person name="van der Does H.C."/>
            <person name="Borkovich K.A."/>
            <person name="Coleman J.J."/>
            <person name="Daboussi M.J."/>
            <person name="Di Pietro A."/>
            <person name="Dufresne M."/>
            <person name="Freitag M."/>
            <person name="Grabherr M."/>
            <person name="Henrissat B."/>
            <person name="Houterman P.M."/>
            <person name="Kang S."/>
            <person name="Shim W.B."/>
            <person name="Woloshuk C."/>
            <person name="Xie X."/>
            <person name="Xu J.R."/>
            <person name="Antoniw J."/>
            <person name="Baker S.E."/>
            <person name="Bluhm B.H."/>
            <person name="Breakspear A."/>
            <person name="Brown D.W."/>
            <person name="Butchko R.A."/>
            <person name="Chapman S."/>
            <person name="Coulson R."/>
            <person name="Coutinho P.M."/>
            <person name="Danchin E.G."/>
            <person name="Diener A."/>
            <person name="Gale L.R."/>
            <person name="Gardiner D.M."/>
            <person name="Goff S."/>
            <person name="Hammond-Kosack K.E."/>
            <person name="Hilburn K."/>
            <person name="Hua-Van A."/>
            <person name="Jonkers W."/>
            <person name="Kazan K."/>
            <person name="Kodira C.D."/>
            <person name="Koehrsen M."/>
            <person name="Kumar L."/>
            <person name="Lee Y.H."/>
            <person name="Li L."/>
            <person name="Manners J.M."/>
            <person name="Miranda-Saavedra D."/>
            <person name="Mukherjee M."/>
            <person name="Park G."/>
            <person name="Park J."/>
            <person name="Park S.Y."/>
            <person name="Proctor R.H."/>
            <person name="Regev A."/>
            <person name="Ruiz-Roldan M.C."/>
            <person name="Sain D."/>
            <person name="Sakthikumar S."/>
            <person name="Sykes S."/>
            <person name="Schwartz D.C."/>
            <person name="Turgeon B.G."/>
            <person name="Wapinski I."/>
            <person name="Yoder O."/>
            <person name="Young S."/>
            <person name="Zeng Q."/>
            <person name="Zhou S."/>
            <person name="Galagan J."/>
            <person name="Cuomo C.A."/>
            <person name="Kistler H.C."/>
            <person name="Rep M."/>
        </authorList>
    </citation>
    <scope>GENOME REANNOTATION</scope>
    <source>
        <strain evidence="5">ATCC MYA-4620 / CBS 123657 / FGSC 9075 / NRRL 31084 / PH-1</strain>
        <strain evidence="4">PH-1 / ATCC MYA-4620 / FGSC 9075 / NRRL 31084</strain>
    </source>
</reference>
<proteinExistence type="predicted"/>
<evidence type="ECO:0000313" key="5">
    <source>
        <dbReference type="Proteomes" id="UP000070720"/>
    </source>
</evidence>
<dbReference type="Gene3D" id="2.30.29.30">
    <property type="entry name" value="Pleckstrin-homology domain (PH domain)/Phosphotyrosine-binding domain (PTB)"/>
    <property type="match status" value="1"/>
</dbReference>
<evidence type="ECO:0000259" key="2">
    <source>
        <dbReference type="PROSITE" id="PS50003"/>
    </source>
</evidence>
<dbReference type="PANTHER" id="PTHR14336">
    <property type="entry name" value="TANDEM PH DOMAIN CONTAINING PROTEIN"/>
    <property type="match status" value="1"/>
</dbReference>
<protein>
    <submittedName>
        <fullName evidence="3">Chromosome 3, complete genome</fullName>
    </submittedName>
</protein>
<dbReference type="Pfam" id="PF00169">
    <property type="entry name" value="PH"/>
    <property type="match status" value="1"/>
</dbReference>
<dbReference type="STRING" id="229533.A0A098E3M8"/>
<dbReference type="InterPro" id="IPR011993">
    <property type="entry name" value="PH-like_dom_sf"/>
</dbReference>
<keyword evidence="5" id="KW-1185">Reference proteome</keyword>
<reference evidence="4 5" key="1">
    <citation type="journal article" date="2007" name="Science">
        <title>The Fusarium graminearum genome reveals a link between localized polymorphism and pathogen specialization.</title>
        <authorList>
            <person name="Cuomo C.A."/>
            <person name="Gueldener U."/>
            <person name="Xu J.-R."/>
            <person name="Trail F."/>
            <person name="Turgeon B.G."/>
            <person name="Di Pietro A."/>
            <person name="Walton J.D."/>
            <person name="Ma L.-J."/>
            <person name="Baker S.E."/>
            <person name="Rep M."/>
            <person name="Adam G."/>
            <person name="Antoniw J."/>
            <person name="Baldwin T."/>
            <person name="Calvo S.E."/>
            <person name="Chang Y.-L."/>
            <person name="DeCaprio D."/>
            <person name="Gale L.R."/>
            <person name="Gnerre S."/>
            <person name="Goswami R.S."/>
            <person name="Hammond-Kosack K."/>
            <person name="Harris L.J."/>
            <person name="Hilburn K."/>
            <person name="Kennell J.C."/>
            <person name="Kroken S."/>
            <person name="Magnuson J.K."/>
            <person name="Mannhaupt G."/>
            <person name="Mauceli E.W."/>
            <person name="Mewes H.-W."/>
            <person name="Mitterbauer R."/>
            <person name="Muehlbauer G."/>
            <person name="Muensterkoetter M."/>
            <person name="Nelson D."/>
            <person name="O'Donnell K."/>
            <person name="Ouellet T."/>
            <person name="Qi W."/>
            <person name="Quesneville H."/>
            <person name="Roncero M.I.G."/>
            <person name="Seong K.-Y."/>
            <person name="Tetko I.V."/>
            <person name="Urban M."/>
            <person name="Waalwijk C."/>
            <person name="Ward T.J."/>
            <person name="Yao J."/>
            <person name="Birren B.W."/>
            <person name="Kistler H.C."/>
        </authorList>
    </citation>
    <scope>NUCLEOTIDE SEQUENCE [LARGE SCALE GENOMIC DNA]</scope>
    <source>
        <strain evidence="5">ATCC MYA-4620 / CBS 123657 / FGSC 9075 / NRRL 31084 / PH-1</strain>
        <strain evidence="4">PH-1 / ATCC MYA-4620 / FGSC 9075 / NRRL 31084</strain>
    </source>
</reference>
<dbReference type="InterPro" id="IPR001849">
    <property type="entry name" value="PH_domain"/>
</dbReference>
<feature type="region of interest" description="Disordered" evidence="1">
    <location>
        <begin position="159"/>
        <end position="307"/>
    </location>
</feature>
<dbReference type="CDD" id="cd13298">
    <property type="entry name" value="PH1_PH_fungal"/>
    <property type="match status" value="1"/>
</dbReference>
<dbReference type="InterPro" id="IPR051707">
    <property type="entry name" value="PI-Interact_SigTrans_Reg"/>
</dbReference>
<reference evidence="4" key="4">
    <citation type="submission" date="2017-01" db="UniProtKB">
        <authorList>
            <consortium name="EnsemblFungi"/>
        </authorList>
    </citation>
    <scope>IDENTIFICATION</scope>
    <source>
        <strain evidence="4">PH-1 / ATCC MYA-4620 / FGSC 9075 / NRRL 31084</strain>
    </source>
</reference>
<dbReference type="PROSITE" id="PS50003">
    <property type="entry name" value="PH_DOMAIN"/>
    <property type="match status" value="1"/>
</dbReference>
<sequence length="307" mass="33918">MAGTLVQKAAHPIHASSLDTQLDLSARPRSSNLEAVFSPVNNDGCFDFDRVLKSGYVQKRTQKTKKWKSVYIVLRPNTLSLYKNETEDRLRHQLYLSELTAVAELKDPKHKRENVFGLFSPSRNYHFQASSAQDAQEWMSLIRKDARIDEEEDEMFLANPRSAQQSSNGVKPVTIDSNQPNEHERFLSSSPEPMASSASRYVTSAGGRRRSSILESSGMSGAELASHSDLSDSEAFRPQDSSFDSLTAKSPGNIPTGTVPRPGQGIRSTSQVSVSNVEQDPDRRYAPMEGYVGCPSAAQPHSLQGRV</sequence>
<feature type="domain" description="PH" evidence="2">
    <location>
        <begin position="50"/>
        <end position="147"/>
    </location>
</feature>
<feature type="compositionally biased region" description="Polar residues" evidence="1">
    <location>
        <begin position="161"/>
        <end position="180"/>
    </location>
</feature>